<dbReference type="PROSITE" id="PS00194">
    <property type="entry name" value="THIOREDOXIN_1"/>
    <property type="match status" value="1"/>
</dbReference>
<dbReference type="InterPro" id="IPR036249">
    <property type="entry name" value="Thioredoxin-like_sf"/>
</dbReference>
<dbReference type="PROSITE" id="PS51352">
    <property type="entry name" value="THIOREDOXIN_2"/>
    <property type="match status" value="1"/>
</dbReference>
<dbReference type="RefSeq" id="WP_378256024.1">
    <property type="nucleotide sequence ID" value="NZ_JBHSIT010000004.1"/>
</dbReference>
<dbReference type="InterPro" id="IPR013766">
    <property type="entry name" value="Thioredoxin_domain"/>
</dbReference>
<keyword evidence="4" id="KW-1015">Disulfide bond</keyword>
<keyword evidence="2" id="KW-0813">Transport</keyword>
<evidence type="ECO:0000256" key="6">
    <source>
        <dbReference type="NCBIfam" id="TIGR01068"/>
    </source>
</evidence>
<dbReference type="Proteomes" id="UP001595872">
    <property type="component" value="Unassembled WGS sequence"/>
</dbReference>
<protein>
    <recommendedName>
        <fullName evidence="6 7">Thioredoxin</fullName>
    </recommendedName>
</protein>
<keyword evidence="3" id="KW-0249">Electron transport</keyword>
<evidence type="ECO:0000256" key="1">
    <source>
        <dbReference type="ARBA" id="ARBA00008987"/>
    </source>
</evidence>
<dbReference type="PANTHER" id="PTHR45663">
    <property type="entry name" value="GEO12009P1"/>
    <property type="match status" value="1"/>
</dbReference>
<reference evidence="10" key="1">
    <citation type="journal article" date="2019" name="Int. J. Syst. Evol. Microbiol.">
        <title>The Global Catalogue of Microorganisms (GCM) 10K type strain sequencing project: providing services to taxonomists for standard genome sequencing and annotation.</title>
        <authorList>
            <consortium name="The Broad Institute Genomics Platform"/>
            <consortium name="The Broad Institute Genome Sequencing Center for Infectious Disease"/>
            <person name="Wu L."/>
            <person name="Ma J."/>
        </authorList>
    </citation>
    <scope>NUCLEOTIDE SEQUENCE [LARGE SCALE GENOMIC DNA]</scope>
    <source>
        <strain evidence="10">KLKA75</strain>
    </source>
</reference>
<evidence type="ECO:0000256" key="3">
    <source>
        <dbReference type="ARBA" id="ARBA00022982"/>
    </source>
</evidence>
<dbReference type="Gene3D" id="3.40.30.10">
    <property type="entry name" value="Glutaredoxin"/>
    <property type="match status" value="1"/>
</dbReference>
<evidence type="ECO:0000256" key="5">
    <source>
        <dbReference type="ARBA" id="ARBA00023284"/>
    </source>
</evidence>
<dbReference type="NCBIfam" id="TIGR01068">
    <property type="entry name" value="thioredoxin"/>
    <property type="match status" value="1"/>
</dbReference>
<comment type="caution">
    <text evidence="9">The sequence shown here is derived from an EMBL/GenBank/DDBJ whole genome shotgun (WGS) entry which is preliminary data.</text>
</comment>
<gene>
    <name evidence="9" type="primary">trxA</name>
    <name evidence="9" type="ORF">ACFPCY_16560</name>
</gene>
<dbReference type="Pfam" id="PF00085">
    <property type="entry name" value="Thioredoxin"/>
    <property type="match status" value="1"/>
</dbReference>
<evidence type="ECO:0000256" key="4">
    <source>
        <dbReference type="ARBA" id="ARBA00023157"/>
    </source>
</evidence>
<accession>A0ABV9TXP4</accession>
<evidence type="ECO:0000256" key="2">
    <source>
        <dbReference type="ARBA" id="ARBA00022448"/>
    </source>
</evidence>
<dbReference type="InterPro" id="IPR005746">
    <property type="entry name" value="Thioredoxin"/>
</dbReference>
<dbReference type="PANTHER" id="PTHR45663:SF40">
    <property type="entry name" value="THIOREDOXIN 2"/>
    <property type="match status" value="1"/>
</dbReference>
<sequence length="117" mass="12949">MATVNLTTENFTEVLEGDRMVLVDFWAAWCGPCRMFAPVFEKASDRHPEIVFAKVDTEAEPELAAAFEIRSIPTLMIVRDRNVIFQQPGALPEDVLEDLIGRAAALDMAEVGRPAEG</sequence>
<dbReference type="InterPro" id="IPR017937">
    <property type="entry name" value="Thioredoxin_CS"/>
</dbReference>
<dbReference type="PRINTS" id="PR00421">
    <property type="entry name" value="THIOREDOXIN"/>
</dbReference>
<evidence type="ECO:0000313" key="10">
    <source>
        <dbReference type="Proteomes" id="UP001595872"/>
    </source>
</evidence>
<evidence type="ECO:0000256" key="7">
    <source>
        <dbReference type="PIRNR" id="PIRNR000077"/>
    </source>
</evidence>
<name>A0ABV9TXP4_9ACTN</name>
<evidence type="ECO:0000313" key="9">
    <source>
        <dbReference type="EMBL" id="MFC4908937.1"/>
    </source>
</evidence>
<proteinExistence type="inferred from homology"/>
<dbReference type="PIRSF" id="PIRSF000077">
    <property type="entry name" value="Thioredoxin"/>
    <property type="match status" value="1"/>
</dbReference>
<keyword evidence="5" id="KW-0676">Redox-active center</keyword>
<dbReference type="EMBL" id="JBHSIT010000004">
    <property type="protein sequence ID" value="MFC4908937.1"/>
    <property type="molecule type" value="Genomic_DNA"/>
</dbReference>
<feature type="domain" description="Thioredoxin" evidence="8">
    <location>
        <begin position="1"/>
        <end position="105"/>
    </location>
</feature>
<organism evidence="9 10">
    <name type="scientific">Actinomadura gamaensis</name>
    <dbReference type="NCBI Taxonomy" id="1763541"/>
    <lineage>
        <taxon>Bacteria</taxon>
        <taxon>Bacillati</taxon>
        <taxon>Actinomycetota</taxon>
        <taxon>Actinomycetes</taxon>
        <taxon>Streptosporangiales</taxon>
        <taxon>Thermomonosporaceae</taxon>
        <taxon>Actinomadura</taxon>
    </lineage>
</organism>
<dbReference type="CDD" id="cd02947">
    <property type="entry name" value="TRX_family"/>
    <property type="match status" value="1"/>
</dbReference>
<dbReference type="SUPFAM" id="SSF52833">
    <property type="entry name" value="Thioredoxin-like"/>
    <property type="match status" value="1"/>
</dbReference>
<evidence type="ECO:0000259" key="8">
    <source>
        <dbReference type="PROSITE" id="PS51352"/>
    </source>
</evidence>
<keyword evidence="10" id="KW-1185">Reference proteome</keyword>
<comment type="similarity">
    <text evidence="1 7">Belongs to the thioredoxin family.</text>
</comment>